<dbReference type="PANTHER" id="PTHR31731">
    <property type="match status" value="1"/>
</dbReference>
<keyword evidence="6" id="KW-1185">Reference proteome</keyword>
<dbReference type="AlphaFoldDB" id="M4F7M3"/>
<name>M4F7M3_BRACM</name>
<dbReference type="OrthoDB" id="1935738at2759"/>
<dbReference type="FunCoup" id="M4F7M3">
    <property type="interactions" value="24"/>
</dbReference>
<proteinExistence type="inferred from homology"/>
<dbReference type="PRINTS" id="PR01217">
    <property type="entry name" value="PRICHEXTENSN"/>
</dbReference>
<comment type="similarity">
    <text evidence="1">Belongs to the plant LTP family. PEARLI1 subfamily.</text>
</comment>
<dbReference type="PROSITE" id="PS51257">
    <property type="entry name" value="PROKAR_LIPOPROTEIN"/>
    <property type="match status" value="1"/>
</dbReference>
<feature type="domain" description="Hydrophobic seed protein" evidence="4">
    <location>
        <begin position="167"/>
        <end position="251"/>
    </location>
</feature>
<dbReference type="Gramene" id="Bra037084.1">
    <property type="protein sequence ID" value="Bra037084.1-P"/>
    <property type="gene ID" value="Bra037084"/>
</dbReference>
<dbReference type="EnsemblPlants" id="Bra037084.1">
    <property type="protein sequence ID" value="Bra037084.1-P"/>
    <property type="gene ID" value="Bra037084"/>
</dbReference>
<accession>M4F7M3</accession>
<dbReference type="eggNOG" id="ENOG502R58N">
    <property type="taxonomic scope" value="Eukaryota"/>
</dbReference>
<evidence type="ECO:0000256" key="3">
    <source>
        <dbReference type="SAM" id="SignalP"/>
    </source>
</evidence>
<dbReference type="InterPro" id="IPR036312">
    <property type="entry name" value="Bifun_inhib/LTP/seed_sf"/>
</dbReference>
<keyword evidence="3" id="KW-0732">Signal</keyword>
<dbReference type="HOGENOM" id="CLU_055715_3_0_1"/>
<reference evidence="5 6" key="2">
    <citation type="journal article" date="2018" name="Hortic Res">
        <title>Improved Brassica rapa reference genome by single-molecule sequencing and chromosome conformation capture technologies.</title>
        <authorList>
            <person name="Zhang L."/>
            <person name="Cai X."/>
            <person name="Wu J."/>
            <person name="Liu M."/>
            <person name="Grob S."/>
            <person name="Cheng F."/>
            <person name="Liang J."/>
            <person name="Cai C."/>
            <person name="Liu Z."/>
            <person name="Liu B."/>
            <person name="Wang F."/>
            <person name="Li S."/>
            <person name="Liu F."/>
            <person name="Li X."/>
            <person name="Cheng L."/>
            <person name="Yang W."/>
            <person name="Li M.H."/>
            <person name="Grossniklaus U."/>
            <person name="Zheng H."/>
            <person name="Wang X."/>
        </authorList>
    </citation>
    <scope>NUCLEOTIDE SEQUENCE [LARGE SCALE GENOMIC DNA]</scope>
    <source>
        <strain evidence="5 6">cv. Chiifu-401-42</strain>
    </source>
</reference>
<dbReference type="CDD" id="cd01958">
    <property type="entry name" value="HPS_like"/>
    <property type="match status" value="1"/>
</dbReference>
<dbReference type="KEGG" id="brp:103868355"/>
<dbReference type="SUPFAM" id="SSF47699">
    <property type="entry name" value="Bifunctional inhibitor/lipid-transfer protein/seed storage 2S albumin"/>
    <property type="match status" value="1"/>
</dbReference>
<evidence type="ECO:0000256" key="2">
    <source>
        <dbReference type="SAM" id="MobiDB-lite"/>
    </source>
</evidence>
<reference evidence="5" key="3">
    <citation type="submission" date="2023-03" db="UniProtKB">
        <authorList>
            <consortium name="EnsemblPlants"/>
        </authorList>
    </citation>
    <scope>IDENTIFICATION</scope>
    <source>
        <strain evidence="5">cv. Chiifu-401-42</strain>
    </source>
</reference>
<organism evidence="5 6">
    <name type="scientific">Brassica campestris</name>
    <name type="common">Field mustard</name>
    <dbReference type="NCBI Taxonomy" id="3711"/>
    <lineage>
        <taxon>Eukaryota</taxon>
        <taxon>Viridiplantae</taxon>
        <taxon>Streptophyta</taxon>
        <taxon>Embryophyta</taxon>
        <taxon>Tracheophyta</taxon>
        <taxon>Spermatophyta</taxon>
        <taxon>Magnoliopsida</taxon>
        <taxon>eudicotyledons</taxon>
        <taxon>Gunneridae</taxon>
        <taxon>Pentapetalae</taxon>
        <taxon>rosids</taxon>
        <taxon>malvids</taxon>
        <taxon>Brassicales</taxon>
        <taxon>Brassicaceae</taxon>
        <taxon>Brassiceae</taxon>
        <taxon>Brassica</taxon>
    </lineage>
</organism>
<feature type="chain" id="PRO_5004052852" description="Hydrophobic seed protein domain-containing protein" evidence="3">
    <location>
        <begin position="26"/>
        <end position="261"/>
    </location>
</feature>
<evidence type="ECO:0000256" key="1">
    <source>
        <dbReference type="ARBA" id="ARBA00008965"/>
    </source>
</evidence>
<dbReference type="InterPro" id="IPR051636">
    <property type="entry name" value="Plant_LTP/defense-related"/>
</dbReference>
<dbReference type="Gene3D" id="1.10.110.10">
    <property type="entry name" value="Plant lipid-transfer and hydrophobic proteins"/>
    <property type="match status" value="1"/>
</dbReference>
<dbReference type="GeneID" id="103868355"/>
<feature type="compositionally biased region" description="Pro residues" evidence="2">
    <location>
        <begin position="31"/>
        <end position="162"/>
    </location>
</feature>
<sequence>MGFLHKQYHSFVILLLFGFLAISYACECSDPPKPSTPPPYTPCPPTAKPPPPPTPSPPPPYVKPPPPPTPSPPPPYVKPPPPPTPSPPPPYVKPPPPPTPSPPPPYGKPPPPPTPSPPPPHIQPPPPPTPSPPPPYVKPPPPPTPSPPPPPTPCPPPPPAPTPKPKTCSINVLKLGACVDVLGGLIHVGLGKGYAKTKCCPVLDGLVGLDAAVCLCSSIRAKLLNIDLVIPIALELLIVCGKTPPRDFKCPAPQQRNPLLG</sequence>
<evidence type="ECO:0000259" key="4">
    <source>
        <dbReference type="Pfam" id="PF14547"/>
    </source>
</evidence>
<dbReference type="Proteomes" id="UP000011750">
    <property type="component" value="Chromosome A05"/>
</dbReference>
<dbReference type="Pfam" id="PF14547">
    <property type="entry name" value="Hydrophob_seed"/>
    <property type="match status" value="1"/>
</dbReference>
<dbReference type="InParanoid" id="M4F7M3"/>
<protein>
    <recommendedName>
        <fullName evidence="4">Hydrophobic seed protein domain-containing protein</fullName>
    </recommendedName>
</protein>
<feature type="signal peptide" evidence="3">
    <location>
        <begin position="1"/>
        <end position="25"/>
    </location>
</feature>
<dbReference type="STRING" id="51351.M4F7M3"/>
<feature type="region of interest" description="Disordered" evidence="2">
    <location>
        <begin position="30"/>
        <end position="162"/>
    </location>
</feature>
<evidence type="ECO:0000313" key="6">
    <source>
        <dbReference type="Proteomes" id="UP000011750"/>
    </source>
</evidence>
<dbReference type="InterPro" id="IPR027923">
    <property type="entry name" value="Hydrophob_seed_dom"/>
</dbReference>
<dbReference type="OMA" id="FLHKQYH"/>
<evidence type="ECO:0000313" key="5">
    <source>
        <dbReference type="EnsemblPlants" id="Bra037084.1-P"/>
    </source>
</evidence>
<reference evidence="5 6" key="1">
    <citation type="journal article" date="2011" name="Nat. Genet.">
        <title>The genome of the mesopolyploid crop species Brassica rapa.</title>
        <authorList>
            <consortium name="Brassica rapa Genome Sequencing Project Consortium"/>
            <person name="Wang X."/>
            <person name="Wang H."/>
            <person name="Wang J."/>
            <person name="Sun R."/>
            <person name="Wu J."/>
            <person name="Liu S."/>
            <person name="Bai Y."/>
            <person name="Mun J.H."/>
            <person name="Bancroft I."/>
            <person name="Cheng F."/>
            <person name="Huang S."/>
            <person name="Li X."/>
            <person name="Hua W."/>
            <person name="Wang J."/>
            <person name="Wang X."/>
            <person name="Freeling M."/>
            <person name="Pires J.C."/>
            <person name="Paterson A.H."/>
            <person name="Chalhoub B."/>
            <person name="Wang B."/>
            <person name="Hayward A."/>
            <person name="Sharpe A.G."/>
            <person name="Park B.S."/>
            <person name="Weisshaar B."/>
            <person name="Liu B."/>
            <person name="Li B."/>
            <person name="Liu B."/>
            <person name="Tong C."/>
            <person name="Song C."/>
            <person name="Duran C."/>
            <person name="Peng C."/>
            <person name="Geng C."/>
            <person name="Koh C."/>
            <person name="Lin C."/>
            <person name="Edwards D."/>
            <person name="Mu D."/>
            <person name="Shen D."/>
            <person name="Soumpourou E."/>
            <person name="Li F."/>
            <person name="Fraser F."/>
            <person name="Conant G."/>
            <person name="Lassalle G."/>
            <person name="King G.J."/>
            <person name="Bonnema G."/>
            <person name="Tang H."/>
            <person name="Wang H."/>
            <person name="Belcram H."/>
            <person name="Zhou H."/>
            <person name="Hirakawa H."/>
            <person name="Abe H."/>
            <person name="Guo H."/>
            <person name="Wang H."/>
            <person name="Jin H."/>
            <person name="Parkin I.A."/>
            <person name="Batley J."/>
            <person name="Kim J.S."/>
            <person name="Just J."/>
            <person name="Li J."/>
            <person name="Xu J."/>
            <person name="Deng J."/>
            <person name="Kim J.A."/>
            <person name="Li J."/>
            <person name="Yu J."/>
            <person name="Meng J."/>
            <person name="Wang J."/>
            <person name="Min J."/>
            <person name="Poulain J."/>
            <person name="Wang J."/>
            <person name="Hatakeyama K."/>
            <person name="Wu K."/>
            <person name="Wang L."/>
            <person name="Fang L."/>
            <person name="Trick M."/>
            <person name="Links M.G."/>
            <person name="Zhao M."/>
            <person name="Jin M."/>
            <person name="Ramchiary N."/>
            <person name="Drou N."/>
            <person name="Berkman P.J."/>
            <person name="Cai Q."/>
            <person name="Huang Q."/>
            <person name="Li R."/>
            <person name="Tabata S."/>
            <person name="Cheng S."/>
            <person name="Zhang S."/>
            <person name="Zhang S."/>
            <person name="Huang S."/>
            <person name="Sato S."/>
            <person name="Sun S."/>
            <person name="Kwon S.J."/>
            <person name="Choi S.R."/>
            <person name="Lee T.H."/>
            <person name="Fan W."/>
            <person name="Zhao X."/>
            <person name="Tan X."/>
            <person name="Xu X."/>
            <person name="Wang Y."/>
            <person name="Qiu Y."/>
            <person name="Yin Y."/>
            <person name="Li Y."/>
            <person name="Du Y."/>
            <person name="Liao Y."/>
            <person name="Lim Y."/>
            <person name="Narusaka Y."/>
            <person name="Wang Y."/>
            <person name="Wang Z."/>
            <person name="Li Z."/>
            <person name="Wang Z."/>
            <person name="Xiong Z."/>
            <person name="Zhang Z."/>
        </authorList>
    </citation>
    <scope>NUCLEOTIDE SEQUENCE [LARGE SCALE GENOMIC DNA]</scope>
    <source>
        <strain evidence="5 6">cv. Chiifu-401-42</strain>
    </source>
</reference>